<evidence type="ECO:0000256" key="5">
    <source>
        <dbReference type="ARBA" id="ARBA00006435"/>
    </source>
</evidence>
<evidence type="ECO:0000256" key="1">
    <source>
        <dbReference type="ARBA" id="ARBA00001007"/>
    </source>
</evidence>
<gene>
    <name evidence="20" type="ORF">A9K58_02100</name>
</gene>
<proteinExistence type="inferred from homology"/>
<evidence type="ECO:0000256" key="8">
    <source>
        <dbReference type="ARBA" id="ARBA00022475"/>
    </source>
</evidence>
<evidence type="ECO:0000313" key="20">
    <source>
        <dbReference type="EMBL" id="OBU70751.1"/>
    </source>
</evidence>
<dbReference type="GO" id="GO:0008715">
    <property type="term" value="F:CDP-diacylglycerol diphosphatase activity"/>
    <property type="evidence" value="ECO:0007669"/>
    <property type="project" value="UniProtKB-EC"/>
</dbReference>
<feature type="signal peptide" evidence="19">
    <location>
        <begin position="1"/>
        <end position="18"/>
    </location>
</feature>
<comment type="subcellular location">
    <subcellularLocation>
        <location evidence="2">Cell membrane</location>
        <topology evidence="2">Single-pass membrane protein</topology>
    </subcellularLocation>
</comment>
<dbReference type="GO" id="GO:0005886">
    <property type="term" value="C:plasma membrane"/>
    <property type="evidence" value="ECO:0007669"/>
    <property type="project" value="UniProtKB-SubCell"/>
</dbReference>
<comment type="catalytic activity">
    <reaction evidence="1">
        <text>a CDP-1,2-diacyl-sn-glycerol + H2O = a 1,2-diacyl-sn-glycero-3-phosphate + CMP + 2 H(+)</text>
        <dbReference type="Rhea" id="RHEA:15221"/>
        <dbReference type="ChEBI" id="CHEBI:15377"/>
        <dbReference type="ChEBI" id="CHEBI:15378"/>
        <dbReference type="ChEBI" id="CHEBI:58332"/>
        <dbReference type="ChEBI" id="CHEBI:58608"/>
        <dbReference type="ChEBI" id="CHEBI:60377"/>
        <dbReference type="EC" id="3.6.1.26"/>
    </reaction>
</comment>
<evidence type="ECO:0000256" key="4">
    <source>
        <dbReference type="ARBA" id="ARBA00005189"/>
    </source>
</evidence>
<dbReference type="NCBIfam" id="NF003986">
    <property type="entry name" value="PRK05471.1-5"/>
    <property type="match status" value="1"/>
</dbReference>
<reference evidence="20 21" key="1">
    <citation type="submission" date="2016-05" db="EMBL/GenBank/DDBJ databases">
        <title>Draft Genome Sequences of Stenotrophomonas maltophilia Strains Sm32COP, Sm41DVV, Sm46PAILV, SmF3, SmF22, SmSOFb1 and SmCVFa1, Isolated from Different Manures, in France.</title>
        <authorList>
            <person name="Nazaret S."/>
            <person name="Bodilis J."/>
        </authorList>
    </citation>
    <scope>NUCLEOTIDE SEQUENCE [LARGE SCALE GENOMIC DNA]</scope>
    <source>
        <strain evidence="20 21">Sm46PAILV</strain>
    </source>
</reference>
<comment type="similarity">
    <text evidence="5">Belongs to the Cdh family.</text>
</comment>
<keyword evidence="11" id="KW-0378">Hydrolase</keyword>
<evidence type="ECO:0000256" key="7">
    <source>
        <dbReference type="ARBA" id="ARBA00019608"/>
    </source>
</evidence>
<evidence type="ECO:0000256" key="18">
    <source>
        <dbReference type="ARBA" id="ARBA00032892"/>
    </source>
</evidence>
<organism evidence="20 21">
    <name type="scientific">Stenotrophomonas maltophilia</name>
    <name type="common">Pseudomonas maltophilia</name>
    <name type="synonym">Xanthomonas maltophilia</name>
    <dbReference type="NCBI Taxonomy" id="40324"/>
    <lineage>
        <taxon>Bacteria</taxon>
        <taxon>Pseudomonadati</taxon>
        <taxon>Pseudomonadota</taxon>
        <taxon>Gammaproteobacteria</taxon>
        <taxon>Lysobacterales</taxon>
        <taxon>Lysobacteraceae</taxon>
        <taxon>Stenotrophomonas</taxon>
        <taxon>Stenotrophomonas maltophilia group</taxon>
    </lineage>
</organism>
<evidence type="ECO:0000256" key="13">
    <source>
        <dbReference type="ARBA" id="ARBA00023098"/>
    </source>
</evidence>
<evidence type="ECO:0000256" key="11">
    <source>
        <dbReference type="ARBA" id="ARBA00022801"/>
    </source>
</evidence>
<dbReference type="InterPro" id="IPR003763">
    <property type="entry name" value="CDP-diacylglyc_Pase"/>
</dbReference>
<evidence type="ECO:0000256" key="2">
    <source>
        <dbReference type="ARBA" id="ARBA00004162"/>
    </source>
</evidence>
<keyword evidence="9" id="KW-0444">Lipid biosynthesis</keyword>
<dbReference type="Pfam" id="PF02611">
    <property type="entry name" value="CDH"/>
    <property type="match status" value="1"/>
</dbReference>
<dbReference type="GO" id="GO:0008654">
    <property type="term" value="P:phospholipid biosynthetic process"/>
    <property type="evidence" value="ECO:0007669"/>
    <property type="project" value="UniProtKB-KW"/>
</dbReference>
<dbReference type="InterPro" id="IPR036265">
    <property type="entry name" value="HIT-like_sf"/>
</dbReference>
<dbReference type="UniPathway" id="UPA00609">
    <property type="reaction ID" value="UER00664"/>
</dbReference>
<keyword evidence="12" id="KW-1133">Transmembrane helix</keyword>
<evidence type="ECO:0000256" key="14">
    <source>
        <dbReference type="ARBA" id="ARBA00023136"/>
    </source>
</evidence>
<dbReference type="AlphaFoldDB" id="A0A1A6Y7N5"/>
<sequence>MSLRPFLLPSLLLLSACASVPAPLPRSDALWRLIERDCRSAEGPRGACLQVEAAADRRDVLVKDAHGDYQFLLMPLDKVSGIESRGLYLRGAPNYFAAAWRARSHTEQALGQPLPRNVASLALNSPHGRSQHQLHIHVDCLRADVLQALDAHAGALGTRWAPLPVPLRGHQYQARLLRGAELTANPLNMLAYDLSGVDDVGQWSLLVAGREQVPGGPGFLLLATRVDAASGNDASAEELQDHACSVLTGSDHALERVR</sequence>
<evidence type="ECO:0000256" key="17">
    <source>
        <dbReference type="ARBA" id="ARBA00032888"/>
    </source>
</evidence>
<name>A0A1A6Y7N5_STEMA</name>
<evidence type="ECO:0000256" key="15">
    <source>
        <dbReference type="ARBA" id="ARBA00023209"/>
    </source>
</evidence>
<feature type="chain" id="PRO_5008354093" description="CDP-diacylglycerol pyrophosphatase" evidence="19">
    <location>
        <begin position="19"/>
        <end position="258"/>
    </location>
</feature>
<accession>A0A1A6Y7N5</accession>
<dbReference type="GO" id="GO:0046342">
    <property type="term" value="P:CDP-diacylglycerol catabolic process"/>
    <property type="evidence" value="ECO:0007669"/>
    <property type="project" value="UniProtKB-UniPathway"/>
</dbReference>
<keyword evidence="16" id="KW-1208">Phospholipid metabolism</keyword>
<evidence type="ECO:0000256" key="9">
    <source>
        <dbReference type="ARBA" id="ARBA00022516"/>
    </source>
</evidence>
<comment type="pathway">
    <text evidence="4">Lipid metabolism.</text>
</comment>
<evidence type="ECO:0000313" key="21">
    <source>
        <dbReference type="Proteomes" id="UP000092256"/>
    </source>
</evidence>
<evidence type="ECO:0000256" key="10">
    <source>
        <dbReference type="ARBA" id="ARBA00022692"/>
    </source>
</evidence>
<dbReference type="Proteomes" id="UP000092256">
    <property type="component" value="Unassembled WGS sequence"/>
</dbReference>
<dbReference type="PIRSF" id="PIRSF001273">
    <property type="entry name" value="CDH"/>
    <property type="match status" value="1"/>
</dbReference>
<dbReference type="RefSeq" id="WP_065197741.1">
    <property type="nucleotide sequence ID" value="NZ_LYVJ01000001.1"/>
</dbReference>
<evidence type="ECO:0000256" key="19">
    <source>
        <dbReference type="SAM" id="SignalP"/>
    </source>
</evidence>
<dbReference type="Gene3D" id="3.30.428.30">
    <property type="entry name" value="HIT family - CDH-like"/>
    <property type="match status" value="1"/>
</dbReference>
<dbReference type="EMBL" id="LYVJ01000001">
    <property type="protein sequence ID" value="OBU70751.1"/>
    <property type="molecule type" value="Genomic_DNA"/>
</dbReference>
<evidence type="ECO:0000256" key="6">
    <source>
        <dbReference type="ARBA" id="ARBA00012375"/>
    </source>
</evidence>
<dbReference type="PROSITE" id="PS51257">
    <property type="entry name" value="PROKAR_LIPOPROTEIN"/>
    <property type="match status" value="1"/>
</dbReference>
<keyword evidence="13" id="KW-0443">Lipid metabolism</keyword>
<protein>
    <recommendedName>
        <fullName evidence="7">CDP-diacylglycerol pyrophosphatase</fullName>
        <ecNumber evidence="6">3.6.1.26</ecNumber>
    </recommendedName>
    <alternativeName>
        <fullName evidence="17">CDP-diacylglycerol phosphatidylhydrolase</fullName>
    </alternativeName>
    <alternativeName>
        <fullName evidence="18">CDP-diglyceride hydrolase</fullName>
    </alternativeName>
</protein>
<evidence type="ECO:0000256" key="12">
    <source>
        <dbReference type="ARBA" id="ARBA00022989"/>
    </source>
</evidence>
<evidence type="ECO:0000256" key="3">
    <source>
        <dbReference type="ARBA" id="ARBA00004927"/>
    </source>
</evidence>
<comment type="pathway">
    <text evidence="3">Phospholipid metabolism; CDP-diacylglycerol degradation; phosphatidate from CDP-diacylglycerol: step 1/1.</text>
</comment>
<keyword evidence="19" id="KW-0732">Signal</keyword>
<keyword evidence="14" id="KW-0472">Membrane</keyword>
<keyword evidence="10" id="KW-0812">Transmembrane</keyword>
<keyword evidence="8" id="KW-1003">Cell membrane</keyword>
<evidence type="ECO:0000256" key="16">
    <source>
        <dbReference type="ARBA" id="ARBA00023264"/>
    </source>
</evidence>
<comment type="caution">
    <text evidence="20">The sequence shown here is derived from an EMBL/GenBank/DDBJ whole genome shotgun (WGS) entry which is preliminary data.</text>
</comment>
<keyword evidence="15" id="KW-0594">Phospholipid biosynthesis</keyword>
<dbReference type="EC" id="3.6.1.26" evidence="6"/>
<dbReference type="SUPFAM" id="SSF54197">
    <property type="entry name" value="HIT-like"/>
    <property type="match status" value="1"/>
</dbReference>
<dbReference type="OrthoDB" id="481399at2"/>